<evidence type="ECO:0000313" key="5">
    <source>
        <dbReference type="EMBL" id="GFR72211.1"/>
    </source>
</evidence>
<feature type="compositionally biased region" description="Basic and acidic residues" evidence="2">
    <location>
        <begin position="1473"/>
        <end position="1484"/>
    </location>
</feature>
<dbReference type="Proteomes" id="UP000762676">
    <property type="component" value="Unassembled WGS sequence"/>
</dbReference>
<comment type="subunit">
    <text evidence="1">Component of the ribosome quality control complex (RQC).</text>
</comment>
<feature type="region of interest" description="Disordered" evidence="2">
    <location>
        <begin position="1473"/>
        <end position="1492"/>
    </location>
</feature>
<dbReference type="GO" id="GO:0072344">
    <property type="term" value="P:rescue of stalled ribosome"/>
    <property type="evidence" value="ECO:0007669"/>
    <property type="project" value="UniProtKB-UniRule"/>
</dbReference>
<dbReference type="InterPro" id="IPR054476">
    <property type="entry name" value="Ltn1_N"/>
</dbReference>
<sequence>MLQPSSSSQAAQLLAASGHAATGFIGFSNQPAFVPVSETFDEAESALDGDFRLVLRKLSKRDTVTKIKALQEFVSLCSSKEEDTVKAIVPFWPRIYNKVAIDVDHKVRELSQKATAALASRTGKAMAPHLKSIMGMWVVSMCDTYPTVASAANLAFTARFPGAKQGEAIRFCLSEIVECLSKNITSHNKQTLSDPQTTSDEDMEAKYQRVITSSLQGMRKVLKMLPPESVTTLMSEHMKNLLESSSFWKHAKSSVQSVKGGMLSLLSAICQLCPSASIGTISKISPFVFSYLSCADPSIISYVWEAVLSIVSAHTECWQHVNWQKAVWPKLKSVLESGCFGQAGIVAPCLLPFLSKIPEISFARFFESFRLGLIEDSVLNSPSEVNALVKSLQECMQYAIKKLINDKRTLEIRDLLLDQMLTVVQGSLTEPRASLARTELYSNLSALLSAASDIDTEKCFWSDLSAFIIVRLQVEFEMAKNSNQPSPSTGPELFERLKLLMKGLIFEESATDTRRKERVKFISAEESEGTSSIGFFKLGKDPRTKERAKLSTFAEGFIGDILVAVFRMASVEETTSQFISLFSQLVVLDVPVSAVVRLNSRTDAVSIHVMEDLGVEPGHCLTRNAGKAVIDKLVSQLSSADVDVVGEANHYKEFVVSHLLPLLFYAESRLPDSEELQYSTVTALFSFLLYVDDSTALEILSSTIEAVSEPFMTCQMIEYTVLMSKAIPACERLSEGPSFAKHVKQLAERAAGDEKFSSAETSLHVWKMLISVVSSMDSSYDLHVPQPCLDAIMTSCVCALCQLFADNSNSQTTQQSQVRMAMISLAEALLSKPWIVIHSWLGDLVINLLRLLLPPKQLGKDEVSNIEHLWMKGFGLVLHNKCDLEIRSHLNQVCGIIQDSLRSSVRVTDSVGCVKRVVTLFLSSIISPWDEHSEGNTIISRINALTLDSEVELKDVDLPAVSAVVDTLLIQRSPHMQDFQQICDYLYISGDFHTAVCDSRLDTKRNLQLPIETEVMSSLYNMSVLEKLISLHQRVSHEGESAADTHIISDTPIKCLKDLCGKFVLLSAAKETGKYQLSELSSCVSDLCLGLMNCLSNLTLLELSNFVDYALMEASATPTSLEIQGLVQLFKIITEKGQISKKKAFLLESNILKMKFNFVKNCQVPTAVSSEVIQLFDDTGVSESTVCKAFSQIFNELLMASDESCDKIPSITLCLAGFLNLTAGYNLLKENAKLELFQHLMTTINGLKDKNIHLLNSSDSMPVPVPLLELNVCVARSLKGLGVAGNDQYWEFTLCSLVEWIQFLSENREKLCSDAHMQALAVSVFELSFTVAHTFSAGSNKGAVSSEVSFLSGITEKAKIEWSEFFAEGLFSPLLPMFASLATSSERWNPAIWSLLQAPLSSAVSFCPDWLVLSHQLPPHLTASDTSSLSDSLKSLLNHLCPLLMSRERCVEVAAYLILRTVVGEIAKQDSETGEIAKEGKEEKAEDEEAKSPPEALIVQIEGAAHFLECLKVVQVDDHIVMDPGTEERSQAMGYLLAWRLLLFLFKSSQGKIDVYLTLLPCGIIRIDVCCCTRNFAIPLHITLS</sequence>
<dbReference type="InterPro" id="IPR054477">
    <property type="entry name" value="LTN1_E3_ligase_6th"/>
</dbReference>
<evidence type="ECO:0000313" key="6">
    <source>
        <dbReference type="Proteomes" id="UP000762676"/>
    </source>
</evidence>
<comment type="similarity">
    <text evidence="1">Belongs to the LTN1 family.</text>
</comment>
<dbReference type="Pfam" id="PF22958">
    <property type="entry name" value="Ltn1_1st"/>
    <property type="match status" value="1"/>
</dbReference>
<dbReference type="GO" id="GO:0005829">
    <property type="term" value="C:cytosol"/>
    <property type="evidence" value="ECO:0007669"/>
    <property type="project" value="UniProtKB-UniRule"/>
</dbReference>
<evidence type="ECO:0000256" key="2">
    <source>
        <dbReference type="SAM" id="MobiDB-lite"/>
    </source>
</evidence>
<comment type="function">
    <text evidence="1">E3 ubiquitin-protein ligase. Component of the ribosome quality control complex (RQC), a ribosome-associated complex that mediates ubiquitination and extraction of incompletely synthesized nascent chains for proteasomal degradation.</text>
</comment>
<dbReference type="PANTHER" id="PTHR12389:SF0">
    <property type="entry name" value="E3 UBIQUITIN-PROTEIN LIGASE LISTERIN"/>
    <property type="match status" value="1"/>
</dbReference>
<dbReference type="GO" id="GO:1990116">
    <property type="term" value="P:ribosome-associated ubiquitin-dependent protein catabolic process"/>
    <property type="evidence" value="ECO:0007669"/>
    <property type="project" value="UniProtKB-UniRule"/>
</dbReference>
<organism evidence="5 6">
    <name type="scientific">Elysia marginata</name>
    <dbReference type="NCBI Taxonomy" id="1093978"/>
    <lineage>
        <taxon>Eukaryota</taxon>
        <taxon>Metazoa</taxon>
        <taxon>Spiralia</taxon>
        <taxon>Lophotrochozoa</taxon>
        <taxon>Mollusca</taxon>
        <taxon>Gastropoda</taxon>
        <taxon>Heterobranchia</taxon>
        <taxon>Euthyneura</taxon>
        <taxon>Panpulmonata</taxon>
        <taxon>Sacoglossa</taxon>
        <taxon>Placobranchoidea</taxon>
        <taxon>Plakobranchidae</taxon>
        <taxon>Elysia</taxon>
    </lineage>
</organism>
<accession>A0AAV4FGN1</accession>
<dbReference type="InterPro" id="IPR016024">
    <property type="entry name" value="ARM-type_fold"/>
</dbReference>
<evidence type="ECO:0000259" key="4">
    <source>
        <dbReference type="Pfam" id="PF22999"/>
    </source>
</evidence>
<dbReference type="EMBL" id="BMAT01011398">
    <property type="protein sequence ID" value="GFR72211.1"/>
    <property type="molecule type" value="Genomic_DNA"/>
</dbReference>
<comment type="catalytic activity">
    <reaction evidence="1">
        <text>S-ubiquitinyl-[E2 ubiquitin-conjugating enzyme]-L-cysteine + [acceptor protein]-L-lysine = [E2 ubiquitin-conjugating enzyme]-L-cysteine + N(6)-ubiquitinyl-[acceptor protein]-L-lysine.</text>
        <dbReference type="EC" id="2.3.2.27"/>
    </reaction>
</comment>
<keyword evidence="1" id="KW-0479">Metal-binding</keyword>
<dbReference type="GO" id="GO:1990112">
    <property type="term" value="C:RQC complex"/>
    <property type="evidence" value="ECO:0007669"/>
    <property type="project" value="UniProtKB-UniRule"/>
</dbReference>
<keyword evidence="6" id="KW-1185">Reference proteome</keyword>
<dbReference type="InterPro" id="IPR039795">
    <property type="entry name" value="LTN1/Rkr1"/>
</dbReference>
<feature type="domain" description="E3 ubiquitin-protein ligase listerin N-terminal" evidence="3">
    <location>
        <begin position="47"/>
        <end position="357"/>
    </location>
</feature>
<protein>
    <recommendedName>
        <fullName evidence="1">E3 ubiquitin-protein ligase listerin</fullName>
        <ecNumber evidence="1">2.3.2.27</ecNumber>
    </recommendedName>
    <alternativeName>
        <fullName evidence="1">RING-type E3 ubiquitin transferase listerin</fullName>
    </alternativeName>
</protein>
<dbReference type="Gene3D" id="1.25.10.10">
    <property type="entry name" value="Leucine-rich Repeat Variant"/>
    <property type="match status" value="1"/>
</dbReference>
<evidence type="ECO:0000256" key="1">
    <source>
        <dbReference type="RuleBase" id="RU367090"/>
    </source>
</evidence>
<keyword evidence="1" id="KW-0862">Zinc</keyword>
<keyword evidence="1" id="KW-0863">Zinc-finger</keyword>
<dbReference type="Pfam" id="PF22999">
    <property type="entry name" value="LTN1_E3_ligase_6th"/>
    <property type="match status" value="1"/>
</dbReference>
<proteinExistence type="inferred from homology"/>
<comment type="caution">
    <text evidence="5">The sequence shown here is derived from an EMBL/GenBank/DDBJ whole genome shotgun (WGS) entry which is preliminary data.</text>
</comment>
<keyword evidence="1" id="KW-0833">Ubl conjugation pathway</keyword>
<feature type="domain" description="E3 ubiquitin-protein ligase listerin HEAT repeat region" evidence="4">
    <location>
        <begin position="1432"/>
        <end position="1552"/>
    </location>
</feature>
<dbReference type="GO" id="GO:0043023">
    <property type="term" value="F:ribosomal large subunit binding"/>
    <property type="evidence" value="ECO:0007669"/>
    <property type="project" value="TreeGrafter"/>
</dbReference>
<evidence type="ECO:0000259" key="3">
    <source>
        <dbReference type="Pfam" id="PF22958"/>
    </source>
</evidence>
<comment type="pathway">
    <text evidence="1">Protein modification; protein ubiquitination.</text>
</comment>
<reference evidence="5 6" key="1">
    <citation type="journal article" date="2021" name="Elife">
        <title>Chloroplast acquisition without the gene transfer in kleptoplastic sea slugs, Plakobranchus ocellatus.</title>
        <authorList>
            <person name="Maeda T."/>
            <person name="Takahashi S."/>
            <person name="Yoshida T."/>
            <person name="Shimamura S."/>
            <person name="Takaki Y."/>
            <person name="Nagai Y."/>
            <person name="Toyoda A."/>
            <person name="Suzuki Y."/>
            <person name="Arimoto A."/>
            <person name="Ishii H."/>
            <person name="Satoh N."/>
            <person name="Nishiyama T."/>
            <person name="Hasebe M."/>
            <person name="Maruyama T."/>
            <person name="Minagawa J."/>
            <person name="Obokata J."/>
            <person name="Shigenobu S."/>
        </authorList>
    </citation>
    <scope>NUCLEOTIDE SEQUENCE [LARGE SCALE GENOMIC DNA]</scope>
</reference>
<gene>
    <name evidence="5" type="ORF">ElyMa_005700300</name>
</gene>
<dbReference type="GO" id="GO:0008270">
    <property type="term" value="F:zinc ion binding"/>
    <property type="evidence" value="ECO:0007669"/>
    <property type="project" value="UniProtKB-KW"/>
</dbReference>
<dbReference type="InterPro" id="IPR011989">
    <property type="entry name" value="ARM-like"/>
</dbReference>
<dbReference type="SUPFAM" id="SSF48371">
    <property type="entry name" value="ARM repeat"/>
    <property type="match status" value="1"/>
</dbReference>
<keyword evidence="1" id="KW-0808">Transferase</keyword>
<dbReference type="GO" id="GO:0061630">
    <property type="term" value="F:ubiquitin protein ligase activity"/>
    <property type="evidence" value="ECO:0007669"/>
    <property type="project" value="UniProtKB-UniRule"/>
</dbReference>
<dbReference type="PANTHER" id="PTHR12389">
    <property type="entry name" value="ZINC FINGER PROTEIN 294"/>
    <property type="match status" value="1"/>
</dbReference>
<dbReference type="EC" id="2.3.2.27" evidence="1"/>
<name>A0AAV4FGN1_9GAST</name>